<dbReference type="Proteomes" id="UP001519887">
    <property type="component" value="Unassembled WGS sequence"/>
</dbReference>
<name>A0ABS7CBU3_9BACL</name>
<keyword evidence="3" id="KW-1185">Reference proteome</keyword>
<dbReference type="InterPro" id="IPR004843">
    <property type="entry name" value="Calcineurin-like_PHP"/>
</dbReference>
<dbReference type="SUPFAM" id="SSF56300">
    <property type="entry name" value="Metallo-dependent phosphatases"/>
    <property type="match status" value="1"/>
</dbReference>
<dbReference type="EMBL" id="JAHZIK010001174">
    <property type="protein sequence ID" value="MBW7458378.1"/>
    <property type="molecule type" value="Genomic_DNA"/>
</dbReference>
<protein>
    <submittedName>
        <fullName evidence="2">Metallophosphoesterase</fullName>
    </submittedName>
</protein>
<accession>A0ABS7CBU3</accession>
<dbReference type="PANTHER" id="PTHR16509">
    <property type="match status" value="1"/>
</dbReference>
<evidence type="ECO:0000313" key="2">
    <source>
        <dbReference type="EMBL" id="MBW7458378.1"/>
    </source>
</evidence>
<dbReference type="PROSITE" id="PS51318">
    <property type="entry name" value="TAT"/>
    <property type="match status" value="1"/>
</dbReference>
<sequence length="357" mass="40159">MKNDREVQEQKKQKLENVFVFDQEIDRRTFLQKTTKLAGAAFALSMLNPIGSVFAASDDSDHSNTLSQKKFIFQFGLVADAQYADIDTPSGSTRYYRASLDKLAEAVRTFNDNDVTFTIHLGDIIDQNASSFSKILPVYNQVKGPKYHLLGNHDYAMDAKKVADLLGMPNFYYDFSYEGWRFVVLDTNDLSLYANPVNSEKYQHAKTVLDVLTWSGADNAQTWNGGVDSVQMTWLQDILAKSVKAGEKVIVIGHHPIAPLNIHNAWNYEALVKVLGSSGNVVAYFNGHNHEGNYAEQNGIYFVNFKGMVETANTNAYSIVRVYPDRLEIKGYGREPNRVLKIGKIRHAETAKEIQHA</sequence>
<comment type="caution">
    <text evidence="2">The sequence shown here is derived from an EMBL/GenBank/DDBJ whole genome shotgun (WGS) entry which is preliminary data.</text>
</comment>
<evidence type="ECO:0000313" key="3">
    <source>
        <dbReference type="Proteomes" id="UP001519887"/>
    </source>
</evidence>
<feature type="domain" description="Calcineurin-like phosphoesterase" evidence="1">
    <location>
        <begin position="96"/>
        <end position="291"/>
    </location>
</feature>
<dbReference type="InterPro" id="IPR006311">
    <property type="entry name" value="TAT_signal"/>
</dbReference>
<evidence type="ECO:0000259" key="1">
    <source>
        <dbReference type="Pfam" id="PF00149"/>
    </source>
</evidence>
<dbReference type="PANTHER" id="PTHR16509:SF8">
    <property type="entry name" value="MANGANESE-DEPENDENT ADP-RIBOSE_CDP-ALCOHOL DIPHOSPHATASE"/>
    <property type="match status" value="1"/>
</dbReference>
<dbReference type="InterPro" id="IPR029052">
    <property type="entry name" value="Metallo-depent_PP-like"/>
</dbReference>
<proteinExistence type="predicted"/>
<organism evidence="2 3">
    <name type="scientific">Paenibacillus sepulcri</name>
    <dbReference type="NCBI Taxonomy" id="359917"/>
    <lineage>
        <taxon>Bacteria</taxon>
        <taxon>Bacillati</taxon>
        <taxon>Bacillota</taxon>
        <taxon>Bacilli</taxon>
        <taxon>Bacillales</taxon>
        <taxon>Paenibacillaceae</taxon>
        <taxon>Paenibacillus</taxon>
    </lineage>
</organism>
<dbReference type="RefSeq" id="WP_210040971.1">
    <property type="nucleotide sequence ID" value="NZ_JBHLVU010000021.1"/>
</dbReference>
<dbReference type="Pfam" id="PF00149">
    <property type="entry name" value="Metallophos"/>
    <property type="match status" value="1"/>
</dbReference>
<gene>
    <name evidence="2" type="ORF">K0U00_30490</name>
</gene>
<dbReference type="Gene3D" id="3.60.21.10">
    <property type="match status" value="1"/>
</dbReference>
<reference evidence="2 3" key="1">
    <citation type="submission" date="2021-07" db="EMBL/GenBank/DDBJ databases">
        <title>Paenibacillus radiodurans sp. nov., isolated from the southeastern edge of Tengger Desert.</title>
        <authorList>
            <person name="Zhang G."/>
        </authorList>
    </citation>
    <scope>NUCLEOTIDE SEQUENCE [LARGE SCALE GENOMIC DNA]</scope>
    <source>
        <strain evidence="2 3">CCM 7311</strain>
    </source>
</reference>